<dbReference type="GO" id="GO:0001836">
    <property type="term" value="P:release of cytochrome c from mitochondria"/>
    <property type="evidence" value="ECO:0007669"/>
    <property type="project" value="TreeGrafter"/>
</dbReference>
<comment type="caution">
    <text evidence="5">The sequence shown here is derived from an EMBL/GenBank/DDBJ whole genome shotgun (WGS) entry which is preliminary data.</text>
</comment>
<feature type="domain" description="Bcl-2 Bcl-2 homology region 1-3" evidence="4">
    <location>
        <begin position="9"/>
        <end position="80"/>
    </location>
</feature>
<dbReference type="GO" id="GO:0097192">
    <property type="term" value="P:extrinsic apoptotic signaling pathway in absence of ligand"/>
    <property type="evidence" value="ECO:0007669"/>
    <property type="project" value="TreeGrafter"/>
</dbReference>
<accession>A0AAD8ZFZ0</accession>
<dbReference type="InterPro" id="IPR046371">
    <property type="entry name" value="Bcl-2_BH1-3"/>
</dbReference>
<dbReference type="InterPro" id="IPR026298">
    <property type="entry name" value="Bcl-2_fam"/>
</dbReference>
<evidence type="ECO:0000313" key="5">
    <source>
        <dbReference type="EMBL" id="KAK1798325.1"/>
    </source>
</evidence>
<dbReference type="InterPro" id="IPR002475">
    <property type="entry name" value="Bcl2-like"/>
</dbReference>
<dbReference type="PANTHER" id="PTHR11256:SF42">
    <property type="entry name" value="APOPTOSIS REGULATOR BAX"/>
    <property type="match status" value="1"/>
</dbReference>
<protein>
    <recommendedName>
        <fullName evidence="4">Bcl-2 Bcl-2 homology region 1-3 domain-containing protein</fullName>
    </recommendedName>
</protein>
<dbReference type="Gene3D" id="1.10.437.10">
    <property type="entry name" value="Blc2-like"/>
    <property type="match status" value="1"/>
</dbReference>
<dbReference type="EMBL" id="JAROKS010000012">
    <property type="protein sequence ID" value="KAK1798325.1"/>
    <property type="molecule type" value="Genomic_DNA"/>
</dbReference>
<name>A0AAD8ZFZ0_9TELE</name>
<dbReference type="GO" id="GO:0051400">
    <property type="term" value="F:BH domain binding"/>
    <property type="evidence" value="ECO:0007669"/>
    <property type="project" value="TreeGrafter"/>
</dbReference>
<organism evidence="5 6">
    <name type="scientific">Electrophorus voltai</name>
    <dbReference type="NCBI Taxonomy" id="2609070"/>
    <lineage>
        <taxon>Eukaryota</taxon>
        <taxon>Metazoa</taxon>
        <taxon>Chordata</taxon>
        <taxon>Craniata</taxon>
        <taxon>Vertebrata</taxon>
        <taxon>Euteleostomi</taxon>
        <taxon>Actinopterygii</taxon>
        <taxon>Neopterygii</taxon>
        <taxon>Teleostei</taxon>
        <taxon>Ostariophysi</taxon>
        <taxon>Gymnotiformes</taxon>
        <taxon>Gymnotoidei</taxon>
        <taxon>Gymnotidae</taxon>
        <taxon>Electrophorus</taxon>
    </lineage>
</organism>
<keyword evidence="2" id="KW-0053">Apoptosis</keyword>
<dbReference type="GO" id="GO:0015267">
    <property type="term" value="F:channel activity"/>
    <property type="evidence" value="ECO:0007669"/>
    <property type="project" value="TreeGrafter"/>
</dbReference>
<dbReference type="AlphaFoldDB" id="A0AAD8ZFZ0"/>
<gene>
    <name evidence="5" type="ORF">P4O66_007783</name>
</gene>
<dbReference type="Pfam" id="PF00452">
    <property type="entry name" value="Bcl-2"/>
    <property type="match status" value="1"/>
</dbReference>
<dbReference type="PROSITE" id="PS50062">
    <property type="entry name" value="BCL2_FAMILY"/>
    <property type="match status" value="1"/>
</dbReference>
<evidence type="ECO:0000313" key="6">
    <source>
        <dbReference type="Proteomes" id="UP001239994"/>
    </source>
</evidence>
<dbReference type="SUPFAM" id="SSF56854">
    <property type="entry name" value="Bcl-2 inhibitors of programmed cell death"/>
    <property type="match status" value="1"/>
</dbReference>
<keyword evidence="3" id="KW-0812">Transmembrane</keyword>
<reference evidence="5" key="1">
    <citation type="submission" date="2023-03" db="EMBL/GenBank/DDBJ databases">
        <title>Electrophorus voltai genome.</title>
        <authorList>
            <person name="Bian C."/>
        </authorList>
    </citation>
    <scope>NUCLEOTIDE SEQUENCE</scope>
    <source>
        <strain evidence="5">CB-2022</strain>
        <tissue evidence="5">Muscle</tissue>
    </source>
</reference>
<dbReference type="PANTHER" id="PTHR11256">
    <property type="entry name" value="BCL-2 RELATED"/>
    <property type="match status" value="1"/>
</dbReference>
<dbReference type="InterPro" id="IPR036834">
    <property type="entry name" value="Bcl-2-like_sf"/>
</dbReference>
<feature type="transmembrane region" description="Helical" evidence="3">
    <location>
        <begin position="107"/>
        <end position="125"/>
    </location>
</feature>
<keyword evidence="6" id="KW-1185">Reference proteome</keyword>
<dbReference type="GO" id="GO:0005741">
    <property type="term" value="C:mitochondrial outer membrane"/>
    <property type="evidence" value="ECO:0007669"/>
    <property type="project" value="TreeGrafter"/>
</dbReference>
<comment type="similarity">
    <text evidence="1">Belongs to the Bcl-2 family.</text>
</comment>
<keyword evidence="3" id="KW-1133">Transmembrane helix</keyword>
<dbReference type="GO" id="GO:0008053">
    <property type="term" value="P:mitochondrial fusion"/>
    <property type="evidence" value="ECO:0007669"/>
    <property type="project" value="TreeGrafter"/>
</dbReference>
<evidence type="ECO:0000256" key="2">
    <source>
        <dbReference type="ARBA" id="ARBA00022703"/>
    </source>
</evidence>
<keyword evidence="3" id="KW-0472">Membrane</keyword>
<dbReference type="GO" id="GO:0008630">
    <property type="term" value="P:intrinsic apoptotic signaling pathway in response to DNA damage"/>
    <property type="evidence" value="ECO:0007669"/>
    <property type="project" value="TreeGrafter"/>
</dbReference>
<evidence type="ECO:0000256" key="1">
    <source>
        <dbReference type="ARBA" id="ARBA00009458"/>
    </source>
</evidence>
<dbReference type="PRINTS" id="PR01862">
    <property type="entry name" value="BCL2FAMILY"/>
</dbReference>
<dbReference type="GO" id="GO:0042981">
    <property type="term" value="P:regulation of apoptotic process"/>
    <property type="evidence" value="ECO:0007669"/>
    <property type="project" value="InterPro"/>
</dbReference>
<evidence type="ECO:0000256" key="3">
    <source>
        <dbReference type="SAM" id="Phobius"/>
    </source>
</evidence>
<sequence>MMDGLGRVADKSCFWKLVENVFSNGQINWGRIIVLFYSVGKLSAKMVLARLPAVVSDILSLCLDFFRRKLLDWICNMGGWINSISELARFAIEQVSTSSIRTISPSVALGLVFISGVLLGALISWRMNRIS</sequence>
<evidence type="ECO:0000259" key="4">
    <source>
        <dbReference type="Pfam" id="PF00452"/>
    </source>
</evidence>
<dbReference type="Proteomes" id="UP001239994">
    <property type="component" value="Unassembled WGS sequence"/>
</dbReference>
<proteinExistence type="inferred from homology"/>